<comment type="subcellular location">
    <subcellularLocation>
        <location evidence="1 11">Cell membrane</location>
        <topology evidence="1 11">Multi-pass membrane protein</topology>
    </subcellularLocation>
</comment>
<dbReference type="CTD" id="571410"/>
<evidence type="ECO:0000256" key="5">
    <source>
        <dbReference type="ARBA" id="ARBA00023040"/>
    </source>
</evidence>
<keyword evidence="4 11" id="KW-1133">Transmembrane helix</keyword>
<keyword evidence="7 11" id="KW-1015">Disulfide bond</keyword>
<keyword evidence="3 11" id="KW-0812">Transmembrane</keyword>
<dbReference type="GeneID" id="115815251"/>
<dbReference type="CDD" id="cd14968">
    <property type="entry name" value="7tmA_Adenosine_R"/>
    <property type="match status" value="1"/>
</dbReference>
<dbReference type="GO" id="GO:0001609">
    <property type="term" value="F:G protein-coupled adenosine receptor activity"/>
    <property type="evidence" value="ECO:0007669"/>
    <property type="project" value="UniProtKB-UniRule"/>
</dbReference>
<name>A0A6J2VPW3_CHACN</name>
<dbReference type="SUPFAM" id="SSF81321">
    <property type="entry name" value="Family A G protein-coupled receptor-like"/>
    <property type="match status" value="1"/>
</dbReference>
<feature type="transmembrane region" description="Helical" evidence="11">
    <location>
        <begin position="264"/>
        <end position="284"/>
    </location>
</feature>
<dbReference type="PANTHER" id="PTHR24246:SF54">
    <property type="entry name" value="ADENOSINE RECEPTOR A1-RELATED"/>
    <property type="match status" value="1"/>
</dbReference>
<reference evidence="15" key="1">
    <citation type="submission" date="2025-08" db="UniProtKB">
        <authorList>
            <consortium name="RefSeq"/>
        </authorList>
    </citation>
    <scope>IDENTIFICATION</scope>
</reference>
<feature type="transmembrane region" description="Helical" evidence="11">
    <location>
        <begin position="6"/>
        <end position="32"/>
    </location>
</feature>
<dbReference type="OrthoDB" id="9445642at2759"/>
<feature type="transmembrane region" description="Helical" evidence="11">
    <location>
        <begin position="44"/>
        <end position="66"/>
    </location>
</feature>
<feature type="transmembrane region" description="Helical" evidence="11">
    <location>
        <begin position="120"/>
        <end position="144"/>
    </location>
</feature>
<dbReference type="Proteomes" id="UP000504632">
    <property type="component" value="Chromosome 6"/>
</dbReference>
<sequence>MADSGVVVYTVLELVIAVACCLGNMSVIWAVWKSGALKQPTFCFVVSLAVADFLVGAVAVPLAVLVDGRVRMSFHGCLFISCTVIVMTQASVHSLMAIAIDRYLRVLFPLRYKRIVKKRYSWAVVTGCWITAAALGFIPLFGWYNRKNYTQYKNSTSAFENFTCQFLSVIPMSFMVNFNFFVCVLPPSLIMAALYCYIFLTIQKQLQKRVGKSRESYSYYRKERKLARSLALIMILFAMCWFPLHIMNAVHFYNKALVVPHSAFYVGILLSHANSAINPIVYGFKIPKIKSAYRDLWGRVFQCAEEKQREQGSQSADNNLSTNTYSTDKLDSSRITPQPLQKPSPSVKPQR</sequence>
<dbReference type="PANTHER" id="PTHR24246">
    <property type="entry name" value="OLFACTORY RECEPTOR AND ADENOSINE RECEPTOR"/>
    <property type="match status" value="1"/>
</dbReference>
<feature type="domain" description="G-protein coupled receptors family 1 profile" evidence="13">
    <location>
        <begin position="23"/>
        <end position="282"/>
    </location>
</feature>
<dbReference type="Gene3D" id="1.20.1070.10">
    <property type="entry name" value="Rhodopsin 7-helix transmembrane proteins"/>
    <property type="match status" value="1"/>
</dbReference>
<dbReference type="FunCoup" id="A0A6J2VPW3">
    <property type="interactions" value="1"/>
</dbReference>
<proteinExistence type="inferred from homology"/>
<protein>
    <submittedName>
        <fullName evidence="15">Adenosine receptor A1</fullName>
    </submittedName>
</protein>
<dbReference type="InterPro" id="IPR000276">
    <property type="entry name" value="GPCR_Rhodpsn"/>
</dbReference>
<keyword evidence="2 11" id="KW-1003">Cell membrane</keyword>
<dbReference type="PROSITE" id="PS50262">
    <property type="entry name" value="G_PROTEIN_RECEP_F1_2"/>
    <property type="match status" value="1"/>
</dbReference>
<evidence type="ECO:0000256" key="9">
    <source>
        <dbReference type="ARBA" id="ARBA00023180"/>
    </source>
</evidence>
<dbReference type="Pfam" id="PF00001">
    <property type="entry name" value="7tm_1"/>
    <property type="match status" value="1"/>
</dbReference>
<keyword evidence="10 11" id="KW-0807">Transducer</keyword>
<dbReference type="PRINTS" id="PR00237">
    <property type="entry name" value="GPCRRHODOPSN"/>
</dbReference>
<evidence type="ECO:0000256" key="7">
    <source>
        <dbReference type="ARBA" id="ARBA00023157"/>
    </source>
</evidence>
<feature type="transmembrane region" description="Helical" evidence="11">
    <location>
        <begin position="226"/>
        <end position="244"/>
    </location>
</feature>
<feature type="transmembrane region" description="Helical" evidence="11">
    <location>
        <begin position="78"/>
        <end position="100"/>
    </location>
</feature>
<evidence type="ECO:0000256" key="3">
    <source>
        <dbReference type="ARBA" id="ARBA00022692"/>
    </source>
</evidence>
<evidence type="ECO:0000313" key="14">
    <source>
        <dbReference type="Proteomes" id="UP000504632"/>
    </source>
</evidence>
<evidence type="ECO:0000313" key="15">
    <source>
        <dbReference type="RefSeq" id="XP_030634068.1"/>
    </source>
</evidence>
<dbReference type="GO" id="GO:0030425">
    <property type="term" value="C:dendrite"/>
    <property type="evidence" value="ECO:0007669"/>
    <property type="project" value="TreeGrafter"/>
</dbReference>
<dbReference type="PRINTS" id="PR00424">
    <property type="entry name" value="ADENOSINER"/>
</dbReference>
<dbReference type="GO" id="GO:0045202">
    <property type="term" value="C:synapse"/>
    <property type="evidence" value="ECO:0007669"/>
    <property type="project" value="TreeGrafter"/>
</dbReference>
<dbReference type="SMART" id="SM01381">
    <property type="entry name" value="7TM_GPCR_Srsx"/>
    <property type="match status" value="1"/>
</dbReference>
<evidence type="ECO:0000256" key="6">
    <source>
        <dbReference type="ARBA" id="ARBA00023136"/>
    </source>
</evidence>
<dbReference type="InParanoid" id="A0A6J2VPW3"/>
<feature type="compositionally biased region" description="Polar residues" evidence="12">
    <location>
        <begin position="311"/>
        <end position="351"/>
    </location>
</feature>
<dbReference type="InterPro" id="IPR017452">
    <property type="entry name" value="GPCR_Rhodpsn_7TM"/>
</dbReference>
<keyword evidence="6 11" id="KW-0472">Membrane</keyword>
<evidence type="ECO:0000259" key="13">
    <source>
        <dbReference type="PROSITE" id="PS50262"/>
    </source>
</evidence>
<keyword evidence="5 11" id="KW-0297">G-protein coupled receptor</keyword>
<organism evidence="14 15">
    <name type="scientific">Chanos chanos</name>
    <name type="common">Milkfish</name>
    <name type="synonym">Mugil chanos</name>
    <dbReference type="NCBI Taxonomy" id="29144"/>
    <lineage>
        <taxon>Eukaryota</taxon>
        <taxon>Metazoa</taxon>
        <taxon>Chordata</taxon>
        <taxon>Craniata</taxon>
        <taxon>Vertebrata</taxon>
        <taxon>Euteleostomi</taxon>
        <taxon>Actinopterygii</taxon>
        <taxon>Neopterygii</taxon>
        <taxon>Teleostei</taxon>
        <taxon>Ostariophysi</taxon>
        <taxon>Gonorynchiformes</taxon>
        <taxon>Chanidae</taxon>
        <taxon>Chanos</taxon>
    </lineage>
</organism>
<evidence type="ECO:0000256" key="4">
    <source>
        <dbReference type="ARBA" id="ARBA00022989"/>
    </source>
</evidence>
<evidence type="ECO:0000256" key="8">
    <source>
        <dbReference type="ARBA" id="ARBA00023170"/>
    </source>
</evidence>
<feature type="transmembrane region" description="Helical" evidence="11">
    <location>
        <begin position="178"/>
        <end position="200"/>
    </location>
</feature>
<evidence type="ECO:0000256" key="11">
    <source>
        <dbReference type="RuleBase" id="RU201114"/>
    </source>
</evidence>
<evidence type="ECO:0000256" key="12">
    <source>
        <dbReference type="SAM" id="MobiDB-lite"/>
    </source>
</evidence>
<dbReference type="RefSeq" id="XP_030634068.1">
    <property type="nucleotide sequence ID" value="XM_030778208.1"/>
</dbReference>
<dbReference type="InterPro" id="IPR001634">
    <property type="entry name" value="Adenosn_rcpt"/>
</dbReference>
<keyword evidence="9 11" id="KW-0325">Glycoprotein</keyword>
<evidence type="ECO:0000256" key="1">
    <source>
        <dbReference type="ARBA" id="ARBA00004651"/>
    </source>
</evidence>
<feature type="region of interest" description="Disordered" evidence="12">
    <location>
        <begin position="308"/>
        <end position="351"/>
    </location>
</feature>
<keyword evidence="14" id="KW-1185">Reference proteome</keyword>
<evidence type="ECO:0000256" key="10">
    <source>
        <dbReference type="ARBA" id="ARBA00023224"/>
    </source>
</evidence>
<dbReference type="AlphaFoldDB" id="A0A6J2VPW3"/>
<comment type="similarity">
    <text evidence="11">Belongs to the G-protein coupled receptor 1 family.</text>
</comment>
<dbReference type="PROSITE" id="PS00237">
    <property type="entry name" value="G_PROTEIN_RECEP_F1_1"/>
    <property type="match status" value="1"/>
</dbReference>
<keyword evidence="8 11" id="KW-0675">Receptor</keyword>
<gene>
    <name evidence="15" type="primary">adora3a.2</name>
</gene>
<evidence type="ECO:0000256" key="2">
    <source>
        <dbReference type="ARBA" id="ARBA00022475"/>
    </source>
</evidence>
<dbReference type="GO" id="GO:0005886">
    <property type="term" value="C:plasma membrane"/>
    <property type="evidence" value="ECO:0007669"/>
    <property type="project" value="UniProtKB-SubCell"/>
</dbReference>
<accession>A0A6J2VPW3</accession>